<organism evidence="4 5">
    <name type="scientific">Diplodia seriata</name>
    <dbReference type="NCBI Taxonomy" id="420778"/>
    <lineage>
        <taxon>Eukaryota</taxon>
        <taxon>Fungi</taxon>
        <taxon>Dikarya</taxon>
        <taxon>Ascomycota</taxon>
        <taxon>Pezizomycotina</taxon>
        <taxon>Dothideomycetes</taxon>
        <taxon>Dothideomycetes incertae sedis</taxon>
        <taxon>Botryosphaeriales</taxon>
        <taxon>Botryosphaeriaceae</taxon>
        <taxon>Diplodia</taxon>
    </lineage>
</organism>
<name>A0A0G2E9J9_9PEZI</name>
<comment type="caution">
    <text evidence="4">The sequence shown here is derived from an EMBL/GenBank/DDBJ whole genome shotgun (WGS) entry which is preliminary data.</text>
</comment>
<evidence type="ECO:0000313" key="6">
    <source>
        <dbReference type="Proteomes" id="UP001430584"/>
    </source>
</evidence>
<evidence type="ECO:0000313" key="5">
    <source>
        <dbReference type="Proteomes" id="UP000034182"/>
    </source>
</evidence>
<dbReference type="AlphaFoldDB" id="A0A0G2E9J9"/>
<evidence type="ECO:0000313" key="3">
    <source>
        <dbReference type="EMBL" id="KAL0258162.1"/>
    </source>
</evidence>
<dbReference type="GeneID" id="92011419"/>
<accession>A0A0G2E9J9</accession>
<dbReference type="Proteomes" id="UP000034182">
    <property type="component" value="Unassembled WGS sequence"/>
</dbReference>
<keyword evidence="1" id="KW-0732">Signal</keyword>
<reference evidence="4 5" key="2">
    <citation type="submission" date="2015-05" db="EMBL/GenBank/DDBJ databases">
        <title>Distinctive expansion of gene families associated with plant cell wall degradation and secondary metabolism in the genomes of grapevine trunk pathogens.</title>
        <authorList>
            <person name="Lawrence D.P."/>
            <person name="Travadon R."/>
            <person name="Rolshausen P.E."/>
            <person name="Baumgartner K."/>
        </authorList>
    </citation>
    <scope>NUCLEOTIDE SEQUENCE [LARGE SCALE GENOMIC DNA]</scope>
    <source>
        <strain evidence="4">DS831</strain>
    </source>
</reference>
<evidence type="ECO:0000313" key="4">
    <source>
        <dbReference type="EMBL" id="KKY19672.1"/>
    </source>
</evidence>
<dbReference type="InterPro" id="IPR054508">
    <property type="entry name" value="PIR1-like_C"/>
</dbReference>
<keyword evidence="6" id="KW-1185">Reference proteome</keyword>
<feature type="chain" id="PRO_5002543356" evidence="1">
    <location>
        <begin position="19"/>
        <end position="178"/>
    </location>
</feature>
<dbReference type="PANTHER" id="PTHR42047:SF1">
    <property type="entry name" value="PROTEIN, PUTATIVE (AFU_ORTHOLOGUE AFUA_6G03560)-RELATED"/>
    <property type="match status" value="1"/>
</dbReference>
<dbReference type="Proteomes" id="UP001430584">
    <property type="component" value="Unassembled WGS sequence"/>
</dbReference>
<reference evidence="4 5" key="1">
    <citation type="submission" date="2015-03" db="EMBL/GenBank/DDBJ databases">
        <authorList>
            <person name="Morales-Cruz A."/>
            <person name="Amrine K.C."/>
            <person name="Cantu D."/>
        </authorList>
    </citation>
    <scope>NUCLEOTIDE SEQUENCE [LARGE SCALE GENOMIC DNA]</scope>
    <source>
        <strain evidence="4">DS831</strain>
    </source>
</reference>
<evidence type="ECO:0000256" key="1">
    <source>
        <dbReference type="SAM" id="SignalP"/>
    </source>
</evidence>
<gene>
    <name evidence="3" type="ORF">SLS55_007334</name>
    <name evidence="4" type="ORF">UCDDS831_g05331</name>
</gene>
<dbReference type="PANTHER" id="PTHR42047">
    <property type="entry name" value="PROTEIN, PUTATIVE (AFU_ORTHOLOGUE AFUA_6G03560)-RELATED"/>
    <property type="match status" value="1"/>
</dbReference>
<reference evidence="3 6" key="3">
    <citation type="submission" date="2024-02" db="EMBL/GenBank/DDBJ databases">
        <title>De novo assembly and annotation of 12 fungi associated with fruit tree decline syndrome in Ontario, Canada.</title>
        <authorList>
            <person name="Sulman M."/>
            <person name="Ellouze W."/>
            <person name="Ilyukhin E."/>
        </authorList>
    </citation>
    <scope>NUCLEOTIDE SEQUENCE [LARGE SCALE GENOMIC DNA]</scope>
    <source>
        <strain evidence="3 6">FDS-637</strain>
    </source>
</reference>
<dbReference type="InterPro" id="IPR052820">
    <property type="entry name" value="PhiA_domain"/>
</dbReference>
<dbReference type="Pfam" id="PF22799">
    <property type="entry name" value="PIR1-like_C"/>
    <property type="match status" value="1"/>
</dbReference>
<dbReference type="EMBL" id="JAJVCZ030000007">
    <property type="protein sequence ID" value="KAL0258162.1"/>
    <property type="molecule type" value="Genomic_DNA"/>
</dbReference>
<sequence length="178" mass="18616">MFTKTAVAFLAAAGAASAAPAATDKYFGAIAIHSGSAIQNSGVSASQNSLWLNHAQDASCDKPDTNFATFYIQDGAAYLYAASATPQQLYVDRSGMGRGKIGYTTGAEPTPKNAERTGFAVNESGHLTFDGTDGFYACPSGESYGIWQQSFSDDCIAFAFSAQYTDSPVGCSYSQQGQ</sequence>
<protein>
    <submittedName>
        <fullName evidence="4">Putative cell wall protein</fullName>
    </submittedName>
</protein>
<dbReference type="EMBL" id="LAQI01000111">
    <property type="protein sequence ID" value="KKY19672.1"/>
    <property type="molecule type" value="Genomic_DNA"/>
</dbReference>
<proteinExistence type="predicted"/>
<dbReference type="RefSeq" id="XP_066631191.1">
    <property type="nucleotide sequence ID" value="XM_066778754.1"/>
</dbReference>
<feature type="signal peptide" evidence="1">
    <location>
        <begin position="1"/>
        <end position="18"/>
    </location>
</feature>
<evidence type="ECO:0000259" key="2">
    <source>
        <dbReference type="Pfam" id="PF22799"/>
    </source>
</evidence>
<feature type="domain" description="Cell wall mannoprotein PIR1-like C-terminal" evidence="2">
    <location>
        <begin position="111"/>
        <end position="155"/>
    </location>
</feature>